<comment type="caution">
    <text evidence="2">The sequence shown here is derived from an EMBL/GenBank/DDBJ whole genome shotgun (WGS) entry which is preliminary data.</text>
</comment>
<organism evidence="2 3">
    <name type="scientific">Nocardiopsis kunsanensis</name>
    <dbReference type="NCBI Taxonomy" id="141693"/>
    <lineage>
        <taxon>Bacteria</taxon>
        <taxon>Bacillati</taxon>
        <taxon>Actinomycetota</taxon>
        <taxon>Actinomycetes</taxon>
        <taxon>Streptosporangiales</taxon>
        <taxon>Nocardiopsidaceae</taxon>
        <taxon>Nocardiopsis</taxon>
    </lineage>
</organism>
<feature type="region of interest" description="Disordered" evidence="1">
    <location>
        <begin position="480"/>
        <end position="547"/>
    </location>
</feature>
<evidence type="ECO:0000313" key="3">
    <source>
        <dbReference type="Proteomes" id="UP000654947"/>
    </source>
</evidence>
<dbReference type="Proteomes" id="UP000654947">
    <property type="component" value="Unassembled WGS sequence"/>
</dbReference>
<proteinExistence type="predicted"/>
<evidence type="ECO:0000313" key="2">
    <source>
        <dbReference type="EMBL" id="GHD37490.1"/>
    </source>
</evidence>
<feature type="compositionally biased region" description="Basic and acidic residues" evidence="1">
    <location>
        <begin position="499"/>
        <end position="539"/>
    </location>
</feature>
<feature type="region of interest" description="Disordered" evidence="1">
    <location>
        <begin position="387"/>
        <end position="410"/>
    </location>
</feature>
<sequence length="547" mass="59574">MLPALLLSLSPVAPAPQAAAEPVPVDPYEDCPEVIYYTVPGGAGGLFEIAENVLGEPERAAEIYTHTEGRTQPDGGMLTSDQEVRPGWHLIMPWDAAGENVLKGQDPLCVIEVDEALAQGQTPPEPAEAPPSPEPTPSPEASDGPSDETSDGSSGGLLGGRGSSNAPDIDPKILGIGAGILLTLTIFALFWKPIFKGVAWPFKKIAALPWRRPRPPRFVRSLRRRKRRDAAGDVIAADPGAEKRANIAYLELRSAPAEVPARPVAVFTADREITVMVSADATPPASSWEVVEPTLWRHTTSRSATSAVRFDTTSRTELGMVNRGLLLGIGVVEAFEPEEGQQQLLFVDFTALRGVLAVNGHREMARETVRVVAEALGRAGVRTRAPGKPLDRLFGEQKAPESDDGPIRAWSGEGRPKYALILERPLERSEVETLGRIPQDVMVVALGRVSGAHWQWEAHEDGTVSTGPLGVNPVLRPTQEQMAERAEKLAKKRGKKARPREDGPVTERRGRREPDPRARQRRPDGDRGRPDPRDRERQGRQRRPAHL</sequence>
<reference evidence="2 3" key="1">
    <citation type="journal article" date="2014" name="Int. J. Syst. Evol. Microbiol.">
        <title>Complete genome sequence of Corynebacterium casei LMG S-19264T (=DSM 44701T), isolated from a smear-ripened cheese.</title>
        <authorList>
            <consortium name="US DOE Joint Genome Institute (JGI-PGF)"/>
            <person name="Walter F."/>
            <person name="Albersmeier A."/>
            <person name="Kalinowski J."/>
            <person name="Ruckert C."/>
        </authorList>
    </citation>
    <scope>NUCLEOTIDE SEQUENCE [LARGE SCALE GENOMIC DNA]</scope>
    <source>
        <strain evidence="2 3">KCTC 19473</strain>
    </source>
</reference>
<feature type="compositionally biased region" description="Gly residues" evidence="1">
    <location>
        <begin position="153"/>
        <end position="162"/>
    </location>
</feature>
<protein>
    <submittedName>
        <fullName evidence="2">Uncharacterized protein</fullName>
    </submittedName>
</protein>
<dbReference type="AlphaFoldDB" id="A0A918XM99"/>
<feature type="compositionally biased region" description="Pro residues" evidence="1">
    <location>
        <begin position="123"/>
        <end position="138"/>
    </location>
</feature>
<keyword evidence="3" id="KW-1185">Reference proteome</keyword>
<feature type="compositionally biased region" description="Basic and acidic residues" evidence="1">
    <location>
        <begin position="389"/>
        <end position="401"/>
    </location>
</feature>
<gene>
    <name evidence="2" type="ORF">GCM10007147_45540</name>
</gene>
<accession>A0A918XM99</accession>
<evidence type="ECO:0000256" key="1">
    <source>
        <dbReference type="SAM" id="MobiDB-lite"/>
    </source>
</evidence>
<name>A0A918XM99_9ACTN</name>
<feature type="region of interest" description="Disordered" evidence="1">
    <location>
        <begin position="119"/>
        <end position="164"/>
    </location>
</feature>
<dbReference type="EMBL" id="BMXL01000049">
    <property type="protein sequence ID" value="GHD37490.1"/>
    <property type="molecule type" value="Genomic_DNA"/>
</dbReference>